<reference evidence="1" key="1">
    <citation type="journal article" date="2018" name="Genome Biol.">
        <title>SKESA: strategic k-mer extension for scrupulous assemblies.</title>
        <authorList>
            <person name="Souvorov A."/>
            <person name="Agarwala R."/>
            <person name="Lipman D.J."/>
        </authorList>
    </citation>
    <scope>NUCLEOTIDE SEQUENCE</scope>
    <source>
        <strain evidence="1">MISC063</strain>
    </source>
</reference>
<dbReference type="SUPFAM" id="SSF51569">
    <property type="entry name" value="Aldolase"/>
    <property type="match status" value="1"/>
</dbReference>
<dbReference type="Proteomes" id="UP000864422">
    <property type="component" value="Unassembled WGS sequence"/>
</dbReference>
<dbReference type="AlphaFoldDB" id="A0A443VJ66"/>
<dbReference type="Proteomes" id="UP000288843">
    <property type="component" value="Unassembled WGS sequence"/>
</dbReference>
<evidence type="ECO:0000313" key="1">
    <source>
        <dbReference type="EMBL" id="HAT1607895.1"/>
    </source>
</evidence>
<dbReference type="EMBL" id="DACSEA010000022">
    <property type="protein sequence ID" value="HAT1607895.1"/>
    <property type="molecule type" value="Genomic_DNA"/>
</dbReference>
<protein>
    <submittedName>
        <fullName evidence="2">Dihydrodipicolinate synthase family protein</fullName>
    </submittedName>
    <submittedName>
        <fullName evidence="3">Protein of uncharacterized function (DUF993)</fullName>
    </submittedName>
</protein>
<evidence type="ECO:0000313" key="4">
    <source>
        <dbReference type="Proteomes" id="UP000288843"/>
    </source>
</evidence>
<evidence type="ECO:0000313" key="5">
    <source>
        <dbReference type="Proteomes" id="UP000345637"/>
    </source>
</evidence>
<dbReference type="EMBL" id="QKOX01000022">
    <property type="protein sequence ID" value="RWT20149.1"/>
    <property type="molecule type" value="Genomic_DNA"/>
</dbReference>
<reference evidence="2 4" key="2">
    <citation type="submission" date="2018-06" db="EMBL/GenBank/DDBJ databases">
        <title>Carbapenemase-producing Enterobacteriaceae present in wastewater treatment plant effluent and nearby surface waters in the US.</title>
        <authorList>
            <person name="Mathys D.A."/>
            <person name="Mollenkopf D.F."/>
            <person name="Feicht S.M."/>
            <person name="Adams R.J."/>
            <person name="Albers A.L."/>
            <person name="Stuever D.M."/>
            <person name="Daniels J.B."/>
            <person name="Wittum T.E."/>
        </authorList>
    </citation>
    <scope>NUCLEOTIDE SEQUENCE [LARGE SCALE GENOMIC DNA]</scope>
    <source>
        <strain evidence="2 4">GEO_47_Down_B</strain>
    </source>
</reference>
<dbReference type="Gene3D" id="3.20.20.70">
    <property type="entry name" value="Aldolase class I"/>
    <property type="match status" value="1"/>
</dbReference>
<accession>A0A443VJ66</accession>
<organism evidence="2 4">
    <name type="scientific">Raoultella planticola</name>
    <name type="common">Klebsiella planticola</name>
    <dbReference type="NCBI Taxonomy" id="575"/>
    <lineage>
        <taxon>Bacteria</taxon>
        <taxon>Pseudomonadati</taxon>
        <taxon>Pseudomonadota</taxon>
        <taxon>Gammaproteobacteria</taxon>
        <taxon>Enterobacterales</taxon>
        <taxon>Enterobacteriaceae</taxon>
        <taxon>Klebsiella/Raoultella group</taxon>
        <taxon>Raoultella</taxon>
    </lineage>
</organism>
<proteinExistence type="predicted"/>
<dbReference type="RefSeq" id="WP_032699208.1">
    <property type="nucleotide sequence ID" value="NZ_ABZSJN020000012.1"/>
</dbReference>
<evidence type="ECO:0000313" key="2">
    <source>
        <dbReference type="EMBL" id="RWT20149.1"/>
    </source>
</evidence>
<dbReference type="InterPro" id="IPR009334">
    <property type="entry name" value="DUF993"/>
</dbReference>
<gene>
    <name evidence="2" type="ORF">DN603_19535</name>
    <name evidence="1" type="ORF">I8Y23_004251</name>
    <name evidence="3" type="ORF">NCTC12998_06982</name>
</gene>
<dbReference type="EMBL" id="CAADJE010000038">
    <property type="protein sequence ID" value="VFS90564.1"/>
    <property type="molecule type" value="Genomic_DNA"/>
</dbReference>
<name>A0A443VJ66_RAOPL</name>
<evidence type="ECO:0000313" key="3">
    <source>
        <dbReference type="EMBL" id="VFS90564.1"/>
    </source>
</evidence>
<dbReference type="InterPro" id="IPR013785">
    <property type="entry name" value="Aldolase_TIM"/>
</dbReference>
<reference evidence="1" key="4">
    <citation type="submission" date="2020-11" db="EMBL/GenBank/DDBJ databases">
        <authorList>
            <consortium name="NCBI Pathogen Detection Project"/>
        </authorList>
    </citation>
    <scope>NUCLEOTIDE SEQUENCE</scope>
    <source>
        <strain evidence="1">MISC063</strain>
    </source>
</reference>
<sequence length="387" mass="43002">MLNIHLPTLQGTITDYQLVTTEERPTVITPAFNRIAYAAAHVVIDPQHQGADWLNNPRIDWDSTLAYRHHLWRLGFNIAEAMDTAQRGMGVSWEIAKELIIRSLQEAQTVPGADLAAGVGTDQLEAAHATTLEQVIAAYEEQMELVEKHNGKIILMASRALAKVAKTPQDYLAVYNRLLEQSQDKIILHWLGEMFDPALTGYWGSTDFAAAADTVLEIIANNVDKVEGIKISLLSKEKEVAFRKRLPSQVKMYTGDDFNYPELIAGEDGYYSHALLGIFDAIAPVAAAALNELAQGNSGEYYRLMNPTVALSREIFKAPTQYYKAGIVFLAWLNGHQSHFSMAGGMQAAREISHYAEIFRLADQAGLLQNPQLATRRMKNLLTVYGL</sequence>
<reference evidence="3 5" key="3">
    <citation type="submission" date="2019-03" db="EMBL/GenBank/DDBJ databases">
        <authorList>
            <consortium name="Pathogen Informatics"/>
        </authorList>
    </citation>
    <scope>NUCLEOTIDE SEQUENCE [LARGE SCALE GENOMIC DNA]</scope>
    <source>
        <strain evidence="3 5">NCTC12998</strain>
    </source>
</reference>
<dbReference type="Pfam" id="PF06187">
    <property type="entry name" value="DUF993"/>
    <property type="match status" value="1"/>
</dbReference>
<dbReference type="Proteomes" id="UP000345637">
    <property type="component" value="Unassembled WGS sequence"/>
</dbReference>